<reference evidence="2 3" key="1">
    <citation type="submission" date="2021-06" db="EMBL/GenBank/DDBJ databases">
        <title>Bacillus sp. RD4P76, an endophyte from a halophyte.</title>
        <authorList>
            <person name="Sun J.-Q."/>
        </authorList>
    </citation>
    <scope>NUCLEOTIDE SEQUENCE [LARGE SCALE GENOMIC DNA]</scope>
    <source>
        <strain evidence="2 3">CGMCC 1.15917</strain>
    </source>
</reference>
<organism evidence="2 3">
    <name type="scientific">Evansella tamaricis</name>
    <dbReference type="NCBI Taxonomy" id="2069301"/>
    <lineage>
        <taxon>Bacteria</taxon>
        <taxon>Bacillati</taxon>
        <taxon>Bacillota</taxon>
        <taxon>Bacilli</taxon>
        <taxon>Bacillales</taxon>
        <taxon>Bacillaceae</taxon>
        <taxon>Evansella</taxon>
    </lineage>
</organism>
<evidence type="ECO:0000256" key="1">
    <source>
        <dbReference type="SAM" id="Phobius"/>
    </source>
</evidence>
<keyword evidence="1" id="KW-0812">Transmembrane</keyword>
<dbReference type="PANTHER" id="PTHR40031:SF1">
    <property type="entry name" value="MEMBRANE-BOUND METAL-DEPENDENT HYDROLASE"/>
    <property type="match status" value="1"/>
</dbReference>
<name>A0ABS6JJB5_9BACI</name>
<comment type="caution">
    <text evidence="2">The sequence shown here is derived from an EMBL/GenBank/DDBJ whole genome shotgun (WGS) entry which is preliminary data.</text>
</comment>
<dbReference type="GO" id="GO:0016787">
    <property type="term" value="F:hydrolase activity"/>
    <property type="evidence" value="ECO:0007669"/>
    <property type="project" value="UniProtKB-KW"/>
</dbReference>
<feature type="transmembrane region" description="Helical" evidence="1">
    <location>
        <begin position="68"/>
        <end position="86"/>
    </location>
</feature>
<protein>
    <submittedName>
        <fullName evidence="2">Metal-dependent hydrolase</fullName>
    </submittedName>
</protein>
<gene>
    <name evidence="2" type="ORF">KS419_18665</name>
</gene>
<keyword evidence="1" id="KW-1133">Transmembrane helix</keyword>
<dbReference type="EMBL" id="JAHQCS010000151">
    <property type="protein sequence ID" value="MBU9713755.1"/>
    <property type="molecule type" value="Genomic_DNA"/>
</dbReference>
<evidence type="ECO:0000313" key="3">
    <source>
        <dbReference type="Proteomes" id="UP000784880"/>
    </source>
</evidence>
<sequence length="317" mass="36409">MDTTTHIVTGIGIAGLSFLDPVVQSHPEIVPAMLACTIIGSNAPDFDFIFKYKGNEAYVKWHRGVSHSIPAVLLSSLFIALIASFLNGGVFFLTFFLWTLVSVVVHVLFDLFNIYGTMALHPFVKRKIAFYLLPILDPIILFLHVIGFFIWWRGYQPGITFLFIYFAIILYIGVRYIIRQKVIRLLNDQSDGEVIYTLIPSTRLNTWSIIANREGHYTLGKYDKGVVKWSKQLEKNKDNKIIDASKKSKFVDYIMQHSHYLHAKIVKKLDGYEVHWFDLRYQSRIDEPFLAIIQLDTKLNLVRTNVKHGLIAAPEKA</sequence>
<dbReference type="Proteomes" id="UP000784880">
    <property type="component" value="Unassembled WGS sequence"/>
</dbReference>
<dbReference type="InterPro" id="IPR053170">
    <property type="entry name" value="Transcription_regulator"/>
</dbReference>
<dbReference type="RefSeq" id="WP_217067903.1">
    <property type="nucleotide sequence ID" value="NZ_JAHQCS010000151.1"/>
</dbReference>
<feature type="transmembrane region" description="Helical" evidence="1">
    <location>
        <begin position="92"/>
        <end position="116"/>
    </location>
</feature>
<accession>A0ABS6JJB5</accession>
<dbReference type="PANTHER" id="PTHR40031">
    <property type="entry name" value="HYPOTHETICAL MEMBRANE SPANNING PROTEIN"/>
    <property type="match status" value="1"/>
</dbReference>
<feature type="transmembrane region" description="Helical" evidence="1">
    <location>
        <begin position="128"/>
        <end position="152"/>
    </location>
</feature>
<evidence type="ECO:0000313" key="2">
    <source>
        <dbReference type="EMBL" id="MBU9713755.1"/>
    </source>
</evidence>
<dbReference type="Pfam" id="PF04307">
    <property type="entry name" value="YdjM"/>
    <property type="match status" value="1"/>
</dbReference>
<keyword evidence="3" id="KW-1185">Reference proteome</keyword>
<keyword evidence="1" id="KW-0472">Membrane</keyword>
<dbReference type="InterPro" id="IPR007404">
    <property type="entry name" value="YdjM-like"/>
</dbReference>
<proteinExistence type="predicted"/>
<keyword evidence="2" id="KW-0378">Hydrolase</keyword>
<feature type="transmembrane region" description="Helical" evidence="1">
    <location>
        <begin position="158"/>
        <end position="178"/>
    </location>
</feature>